<organism evidence="1 2">
    <name type="scientific">Vermiconidia calcicola</name>
    <dbReference type="NCBI Taxonomy" id="1690605"/>
    <lineage>
        <taxon>Eukaryota</taxon>
        <taxon>Fungi</taxon>
        <taxon>Dikarya</taxon>
        <taxon>Ascomycota</taxon>
        <taxon>Pezizomycotina</taxon>
        <taxon>Dothideomycetes</taxon>
        <taxon>Dothideomycetidae</taxon>
        <taxon>Mycosphaerellales</taxon>
        <taxon>Extremaceae</taxon>
        <taxon>Vermiconidia</taxon>
    </lineage>
</organism>
<gene>
    <name evidence="1" type="ORF">LTR37_002672</name>
</gene>
<sequence length="419" mass="46891">MSKFRIVSQRIPGQHVREYAQATANTQEDILYLSVKQYIPLSNPNPQPGDVTIIGAHANAFPKELYEPLWDDLVSRAEDQGLRIRSIWMADVAHQGQSGIENEEALGNEPHWHDHSRDLLHLINLKRDEMPKPLIGVGHSMGGNQLTYLSLMHPRLMTSMILLDPVIQETSAEIDPSKPGPPNLAQLSTFRRALWPSREEAATSFAKSAFYKSWDARVLEKWIEHGLRDVPTPQHPDAEAPQVALTTTPAQEVFTYLRPNYEAYGVNGKPVNRSTHADIDPSRSRLWPFYRNEAPYVFARLPEVRPSVLYIFGGTSNTSSADANEAKISRTGIGAGGSGGVAEGRVRGMTFDGVGHLIPMEASERTADAIAEWIGSEMARVREEMARQEEWRKKSLREKQDIDATWQKMIGGAPKRAKM</sequence>
<reference evidence="1" key="1">
    <citation type="submission" date="2023-07" db="EMBL/GenBank/DDBJ databases">
        <title>Black Yeasts Isolated from many extreme environments.</title>
        <authorList>
            <person name="Coleine C."/>
            <person name="Stajich J.E."/>
            <person name="Selbmann L."/>
        </authorList>
    </citation>
    <scope>NUCLEOTIDE SEQUENCE</scope>
    <source>
        <strain evidence="1">CCFEE 5714</strain>
    </source>
</reference>
<evidence type="ECO:0000313" key="2">
    <source>
        <dbReference type="Proteomes" id="UP001281147"/>
    </source>
</evidence>
<dbReference type="Proteomes" id="UP001281147">
    <property type="component" value="Unassembled WGS sequence"/>
</dbReference>
<keyword evidence="2" id="KW-1185">Reference proteome</keyword>
<evidence type="ECO:0000313" key="1">
    <source>
        <dbReference type="EMBL" id="KAK3722239.1"/>
    </source>
</evidence>
<accession>A0ACC3NSD6</accession>
<name>A0ACC3NSD6_9PEZI</name>
<protein>
    <submittedName>
        <fullName evidence="1">Uncharacterized protein</fullName>
    </submittedName>
</protein>
<dbReference type="EMBL" id="JAUTXU010000014">
    <property type="protein sequence ID" value="KAK3722239.1"/>
    <property type="molecule type" value="Genomic_DNA"/>
</dbReference>
<proteinExistence type="predicted"/>
<comment type="caution">
    <text evidence="1">The sequence shown here is derived from an EMBL/GenBank/DDBJ whole genome shotgun (WGS) entry which is preliminary data.</text>
</comment>